<dbReference type="GO" id="GO:0000287">
    <property type="term" value="F:magnesium ion binding"/>
    <property type="evidence" value="ECO:0007669"/>
    <property type="project" value="TreeGrafter"/>
</dbReference>
<dbReference type="GO" id="GO:0050333">
    <property type="term" value="F:thiamine triphosphate phosphatase activity"/>
    <property type="evidence" value="ECO:0007669"/>
    <property type="project" value="InterPro"/>
</dbReference>
<dbReference type="PANTHER" id="PTHR14586">
    <property type="entry name" value="THIAMINE-TRIPHOSPHATASE"/>
    <property type="match status" value="1"/>
</dbReference>
<reference evidence="2" key="1">
    <citation type="journal article" date="2021" name="Nat. Commun.">
        <title>Genetic determinants of endophytism in the Arabidopsis root mycobiome.</title>
        <authorList>
            <person name="Mesny F."/>
            <person name="Miyauchi S."/>
            <person name="Thiergart T."/>
            <person name="Pickel B."/>
            <person name="Atanasova L."/>
            <person name="Karlsson M."/>
            <person name="Huettel B."/>
            <person name="Barry K.W."/>
            <person name="Haridas S."/>
            <person name="Chen C."/>
            <person name="Bauer D."/>
            <person name="Andreopoulos W."/>
            <person name="Pangilinan J."/>
            <person name="LaButti K."/>
            <person name="Riley R."/>
            <person name="Lipzen A."/>
            <person name="Clum A."/>
            <person name="Drula E."/>
            <person name="Henrissat B."/>
            <person name="Kohler A."/>
            <person name="Grigoriev I.V."/>
            <person name="Martin F.M."/>
            <person name="Hacquard S."/>
        </authorList>
    </citation>
    <scope>NUCLEOTIDE SEQUENCE</scope>
    <source>
        <strain evidence="2">MPI-CAGE-CH-0243</strain>
    </source>
</reference>
<feature type="domain" description="CYTH" evidence="1">
    <location>
        <begin position="25"/>
        <end position="179"/>
    </location>
</feature>
<dbReference type="EMBL" id="JAGMWT010000009">
    <property type="protein sequence ID" value="KAH7122383.1"/>
    <property type="molecule type" value="Genomic_DNA"/>
</dbReference>
<keyword evidence="3" id="KW-1185">Reference proteome</keyword>
<dbReference type="Pfam" id="PF01928">
    <property type="entry name" value="CYTH"/>
    <property type="match status" value="1"/>
</dbReference>
<dbReference type="InterPro" id="IPR023577">
    <property type="entry name" value="CYTH_domain"/>
</dbReference>
<evidence type="ECO:0000313" key="2">
    <source>
        <dbReference type="EMBL" id="KAH7122383.1"/>
    </source>
</evidence>
<accession>A0A9P9DNA5</accession>
<gene>
    <name evidence="2" type="ORF">B0J11DRAFT_615814</name>
</gene>
<sequence length="233" mass="26948">MALKPTIRFLEKAHSVPATKLRYLEVERKFLPTTSSISLLHTNAGTPPFRSHRYIGRSRSHDVYFDKGGLLMRAGIYLRQRNGTWEAKDRLGGNYKNSQFEEKTDVQEIQVLARSILDGERGRRDGLVFDFKAELDPVAEFKTVREEWEVDGGIKVVLDEADFGCVVGEVEICESMKREEMQDKVPVLNERIDGFMKKYEWAFPRDGEVVGKLEAWFRWKEKNLGLKMEASLR</sequence>
<dbReference type="InterPro" id="IPR033469">
    <property type="entry name" value="CYTH-like_dom_sf"/>
</dbReference>
<organism evidence="2 3">
    <name type="scientific">Dendryphion nanum</name>
    <dbReference type="NCBI Taxonomy" id="256645"/>
    <lineage>
        <taxon>Eukaryota</taxon>
        <taxon>Fungi</taxon>
        <taxon>Dikarya</taxon>
        <taxon>Ascomycota</taxon>
        <taxon>Pezizomycotina</taxon>
        <taxon>Dothideomycetes</taxon>
        <taxon>Pleosporomycetidae</taxon>
        <taxon>Pleosporales</taxon>
        <taxon>Torulaceae</taxon>
        <taxon>Dendryphion</taxon>
    </lineage>
</organism>
<dbReference type="AlphaFoldDB" id="A0A9P9DNA5"/>
<dbReference type="Gene3D" id="2.40.320.10">
    <property type="entry name" value="Hypothetical Protein Pfu-838710-001"/>
    <property type="match status" value="1"/>
</dbReference>
<name>A0A9P9DNA5_9PLEO</name>
<dbReference type="PANTHER" id="PTHR14586:SF1">
    <property type="entry name" value="THIAMINE-TRIPHOSPHATASE"/>
    <property type="match status" value="1"/>
</dbReference>
<dbReference type="GO" id="GO:0042357">
    <property type="term" value="P:thiamine diphosphate metabolic process"/>
    <property type="evidence" value="ECO:0007669"/>
    <property type="project" value="TreeGrafter"/>
</dbReference>
<dbReference type="SUPFAM" id="SSF55154">
    <property type="entry name" value="CYTH-like phosphatases"/>
    <property type="match status" value="1"/>
</dbReference>
<dbReference type="Proteomes" id="UP000700596">
    <property type="component" value="Unassembled WGS sequence"/>
</dbReference>
<protein>
    <submittedName>
        <fullName evidence="2">CYTH-like domain-containing protein</fullName>
    </submittedName>
</protein>
<evidence type="ECO:0000313" key="3">
    <source>
        <dbReference type="Proteomes" id="UP000700596"/>
    </source>
</evidence>
<proteinExistence type="predicted"/>
<evidence type="ECO:0000259" key="1">
    <source>
        <dbReference type="Pfam" id="PF01928"/>
    </source>
</evidence>
<dbReference type="OrthoDB" id="442176at2759"/>
<dbReference type="InterPro" id="IPR039582">
    <property type="entry name" value="THTPA"/>
</dbReference>
<comment type="caution">
    <text evidence="2">The sequence shown here is derived from an EMBL/GenBank/DDBJ whole genome shotgun (WGS) entry which is preliminary data.</text>
</comment>